<accession>A0AAW9KAK9</accession>
<feature type="transmembrane region" description="Helical" evidence="1">
    <location>
        <begin position="54"/>
        <end position="72"/>
    </location>
</feature>
<feature type="non-terminal residue" evidence="2">
    <location>
        <position position="1"/>
    </location>
</feature>
<proteinExistence type="predicted"/>
<gene>
    <name evidence="2" type="ORF">GNF83_21655</name>
</gene>
<sequence>LIIALGFTVFGAPIILIIDLIKGFTLGYTFSFLLTTFEGKGIWVALASTVPQNIFYIPFFIGISIISLELSSAKLKEKFFNGVASNKLISNELIMKLGFFIFLFAIGVLIECYMCPGLIRLVVTKVYNLT</sequence>
<evidence type="ECO:0000256" key="1">
    <source>
        <dbReference type="SAM" id="Phobius"/>
    </source>
</evidence>
<dbReference type="Pfam" id="PF01944">
    <property type="entry name" value="SpoIIM"/>
    <property type="match status" value="1"/>
</dbReference>
<comment type="caution">
    <text evidence="2">The sequence shown here is derived from an EMBL/GenBank/DDBJ whole genome shotgun (WGS) entry which is preliminary data.</text>
</comment>
<protein>
    <submittedName>
        <fullName evidence="2">Stage II sporulation protein M</fullName>
    </submittedName>
</protein>
<evidence type="ECO:0000313" key="2">
    <source>
        <dbReference type="EMBL" id="MDZ7543720.1"/>
    </source>
</evidence>
<dbReference type="InterPro" id="IPR002798">
    <property type="entry name" value="SpoIIM-like"/>
</dbReference>
<keyword evidence="1" id="KW-1133">Transmembrane helix</keyword>
<dbReference type="EMBL" id="WNUR01001535">
    <property type="protein sequence ID" value="MDZ7543720.1"/>
    <property type="molecule type" value="Genomic_DNA"/>
</dbReference>
<feature type="transmembrane region" description="Helical" evidence="1">
    <location>
        <begin position="93"/>
        <end position="119"/>
    </location>
</feature>
<dbReference type="AlphaFoldDB" id="A0AAW9KAK9"/>
<evidence type="ECO:0000313" key="3">
    <source>
        <dbReference type="Proteomes" id="UP001288944"/>
    </source>
</evidence>
<name>A0AAW9KAK9_CLOPF</name>
<dbReference type="Proteomes" id="UP001288944">
    <property type="component" value="Unassembled WGS sequence"/>
</dbReference>
<keyword evidence="1" id="KW-0812">Transmembrane</keyword>
<reference evidence="2" key="1">
    <citation type="submission" date="2019-11" db="EMBL/GenBank/DDBJ databases">
        <title>Characterization of Clostridium perfringens isolates from swine manure treated agricultural soils.</title>
        <authorList>
            <person name="Wushke S.T."/>
        </authorList>
    </citation>
    <scope>NUCLEOTIDE SEQUENCE</scope>
    <source>
        <strain evidence="2">X62</strain>
    </source>
</reference>
<feature type="transmembrane region" description="Helical" evidence="1">
    <location>
        <begin position="7"/>
        <end position="34"/>
    </location>
</feature>
<keyword evidence="1" id="KW-0472">Membrane</keyword>
<organism evidence="2 3">
    <name type="scientific">Clostridium perfringens</name>
    <dbReference type="NCBI Taxonomy" id="1502"/>
    <lineage>
        <taxon>Bacteria</taxon>
        <taxon>Bacillati</taxon>
        <taxon>Bacillota</taxon>
        <taxon>Clostridia</taxon>
        <taxon>Eubacteriales</taxon>
        <taxon>Clostridiaceae</taxon>
        <taxon>Clostridium</taxon>
    </lineage>
</organism>